<gene>
    <name evidence="1" type="ORF">H8J20_20980</name>
</gene>
<evidence type="ECO:0000313" key="1">
    <source>
        <dbReference type="EMBL" id="MBC3214616.1"/>
    </source>
</evidence>
<dbReference type="EMBL" id="JACNYO010000026">
    <property type="protein sequence ID" value="MBC3214616.1"/>
    <property type="molecule type" value="Genomic_DNA"/>
</dbReference>
<reference evidence="1" key="1">
    <citation type="submission" date="2020-08" db="EMBL/GenBank/DDBJ databases">
        <title>Food and environmental bacterial isolates.</title>
        <authorList>
            <person name="Richter L."/>
            <person name="Du Plessis E.M."/>
            <person name="Duvenage S."/>
            <person name="Allam M."/>
            <person name="Korsten L."/>
        </authorList>
    </citation>
    <scope>NUCLEOTIDE SEQUENCE</scope>
    <source>
        <strain evidence="1">UPMP2127</strain>
    </source>
</reference>
<comment type="caution">
    <text evidence="1">The sequence shown here is derived from an EMBL/GenBank/DDBJ whole genome shotgun (WGS) entry which is preliminary data.</text>
</comment>
<proteinExistence type="predicted"/>
<sequence length="70" mass="7911">MGNDELIHRHRHALEIAMQYGGTDEAHHKAWVIDQMCRSLLGDDYPAFVAQAKSGEDGPTTYSWDERIAP</sequence>
<dbReference type="RefSeq" id="WP_059202145.1">
    <property type="nucleotide sequence ID" value="NZ_JAABOX010000032.1"/>
</dbReference>
<organism evidence="1 2">
    <name type="scientific">Serratia fonticola</name>
    <dbReference type="NCBI Taxonomy" id="47917"/>
    <lineage>
        <taxon>Bacteria</taxon>
        <taxon>Pseudomonadati</taxon>
        <taxon>Pseudomonadota</taxon>
        <taxon>Gammaproteobacteria</taxon>
        <taxon>Enterobacterales</taxon>
        <taxon>Yersiniaceae</taxon>
        <taxon>Serratia</taxon>
    </lineage>
</organism>
<name>A0AAW3WVU1_SERFO</name>
<dbReference type="Proteomes" id="UP000659084">
    <property type="component" value="Unassembled WGS sequence"/>
</dbReference>
<evidence type="ECO:0000313" key="2">
    <source>
        <dbReference type="Proteomes" id="UP000659084"/>
    </source>
</evidence>
<dbReference type="AlphaFoldDB" id="A0AAW3WVU1"/>
<protein>
    <submittedName>
        <fullName evidence="1">Uncharacterized protein</fullName>
    </submittedName>
</protein>
<dbReference type="KEGG" id="sfg:AV650_28120"/>
<accession>A0AAW3WVU1</accession>